<keyword evidence="1" id="KW-0285">Flavoprotein</keyword>
<dbReference type="PIRSF" id="PIRSF000337">
    <property type="entry name" value="NTA_MOA"/>
    <property type="match status" value="1"/>
</dbReference>
<keyword evidence="2" id="KW-0288">FMN</keyword>
<evidence type="ECO:0000256" key="3">
    <source>
        <dbReference type="ARBA" id="ARBA00023002"/>
    </source>
</evidence>
<proteinExistence type="inferred from homology"/>
<dbReference type="InterPro" id="IPR036661">
    <property type="entry name" value="Luciferase-like_sf"/>
</dbReference>
<comment type="caution">
    <text evidence="7">The sequence shown here is derived from an EMBL/GenBank/DDBJ whole genome shotgun (WGS) entry which is preliminary data.</text>
</comment>
<dbReference type="PANTHER" id="PTHR30011">
    <property type="entry name" value="ALKANESULFONATE MONOOXYGENASE-RELATED"/>
    <property type="match status" value="1"/>
</dbReference>
<evidence type="ECO:0000313" key="7">
    <source>
        <dbReference type="EMBL" id="MDH6284922.1"/>
    </source>
</evidence>
<evidence type="ECO:0000313" key="8">
    <source>
        <dbReference type="Proteomes" id="UP001160334"/>
    </source>
</evidence>
<dbReference type="InterPro" id="IPR016215">
    <property type="entry name" value="NTA_MOA"/>
</dbReference>
<evidence type="ECO:0000256" key="4">
    <source>
        <dbReference type="ARBA" id="ARBA00023033"/>
    </source>
</evidence>
<evidence type="ECO:0000256" key="1">
    <source>
        <dbReference type="ARBA" id="ARBA00022630"/>
    </source>
</evidence>
<dbReference type="PANTHER" id="PTHR30011:SF16">
    <property type="entry name" value="C2H2 FINGER DOMAIN TRANSCRIPTION FACTOR (EUROFUNG)-RELATED"/>
    <property type="match status" value="1"/>
</dbReference>
<dbReference type="Gene3D" id="3.20.20.30">
    <property type="entry name" value="Luciferase-like domain"/>
    <property type="match status" value="1"/>
</dbReference>
<dbReference type="InterPro" id="IPR051260">
    <property type="entry name" value="Diverse_substr_monoxygenases"/>
</dbReference>
<dbReference type="Proteomes" id="UP001160334">
    <property type="component" value="Unassembled WGS sequence"/>
</dbReference>
<organism evidence="7 8">
    <name type="scientific">Prescottella agglutinans</name>
    <dbReference type="NCBI Taxonomy" id="1644129"/>
    <lineage>
        <taxon>Bacteria</taxon>
        <taxon>Bacillati</taxon>
        <taxon>Actinomycetota</taxon>
        <taxon>Actinomycetes</taxon>
        <taxon>Mycobacteriales</taxon>
        <taxon>Nocardiaceae</taxon>
        <taxon>Prescottella</taxon>
    </lineage>
</organism>
<gene>
    <name evidence="7" type="ORF">M2280_006186</name>
</gene>
<accession>A0ABT6MKT0</accession>
<keyword evidence="8" id="KW-1185">Reference proteome</keyword>
<protein>
    <submittedName>
        <fullName evidence="7">FMN-dependent oxidoreductase (Nitrilotriacetate monooxygenase family)</fullName>
    </submittedName>
</protein>
<evidence type="ECO:0000256" key="5">
    <source>
        <dbReference type="ARBA" id="ARBA00033748"/>
    </source>
</evidence>
<dbReference type="CDD" id="cd01095">
    <property type="entry name" value="Nitrilotriacetate_monoxgenase"/>
    <property type="match status" value="1"/>
</dbReference>
<evidence type="ECO:0000259" key="6">
    <source>
        <dbReference type="Pfam" id="PF00296"/>
    </source>
</evidence>
<evidence type="ECO:0000256" key="2">
    <source>
        <dbReference type="ARBA" id="ARBA00022643"/>
    </source>
</evidence>
<dbReference type="Pfam" id="PF00296">
    <property type="entry name" value="Bac_luciferase"/>
    <property type="match status" value="1"/>
</dbReference>
<reference evidence="7 8" key="1">
    <citation type="submission" date="2023-04" db="EMBL/GenBank/DDBJ databases">
        <title>Forest soil microbial communities from Buena Vista Peninsula, Colon Province, Panama.</title>
        <authorList>
            <person name="Bouskill N."/>
        </authorList>
    </citation>
    <scope>NUCLEOTIDE SEQUENCE [LARGE SCALE GENOMIC DNA]</scope>
    <source>
        <strain evidence="7 8">CFH S0262</strain>
    </source>
</reference>
<sequence>MPPSTRSSETVAAPSMTLCLFLASTGYHSTSWRTPGADPLANINPAYFTALARRAEEGGLDAVFLADSMAVWSDPAARPVGAIEPAVLASAILQTTSTIGVIITQSTSYNEPFNVARRLTSLDHLGGGRIGWNIVTSATREAALNFGLATIPDHSERYRRADEFVRVCIALWHSWGSDAIIADPLGRWADPAGIRPIHHEGEFFRVRGPLDVPPSPQRVPLLVQAGSSPDGMELASTYADLVFTVQSEFGAAREFRRRLQAMAARRHRRPVRVLPGLIPIVGSTDEEARRRQADLDSRLDPRAAIQQLEKSLALPPDSLEPDAPFTTDLARPECLAGNQSYLQVIKDMAAAGRYTVREVAQRMSSSRGHRLVVGSPETVADAMIDWVTRGAADGYILMPAVLPADLEPFVDEVIPLLRSKGYLRDPLSGPLASRFRNTPMGASR</sequence>
<keyword evidence="3" id="KW-0560">Oxidoreductase</keyword>
<name>A0ABT6MKT0_9NOCA</name>
<dbReference type="NCBIfam" id="TIGR03860">
    <property type="entry name" value="FMN_nitrolo"/>
    <property type="match status" value="1"/>
</dbReference>
<keyword evidence="4 7" id="KW-0503">Monooxygenase</keyword>
<comment type="similarity">
    <text evidence="5">Belongs to the NtaA/SnaA/DszA monooxygenase family.</text>
</comment>
<feature type="domain" description="Luciferase-like" evidence="6">
    <location>
        <begin position="36"/>
        <end position="391"/>
    </location>
</feature>
<dbReference type="EMBL" id="JARXVC010000030">
    <property type="protein sequence ID" value="MDH6284922.1"/>
    <property type="molecule type" value="Genomic_DNA"/>
</dbReference>
<dbReference type="GO" id="GO:0004497">
    <property type="term" value="F:monooxygenase activity"/>
    <property type="evidence" value="ECO:0007669"/>
    <property type="project" value="UniProtKB-KW"/>
</dbReference>
<dbReference type="SUPFAM" id="SSF51679">
    <property type="entry name" value="Bacterial luciferase-like"/>
    <property type="match status" value="1"/>
</dbReference>
<dbReference type="InterPro" id="IPR011251">
    <property type="entry name" value="Luciferase-like_dom"/>
</dbReference>